<evidence type="ECO:0000313" key="1">
    <source>
        <dbReference type="EMBL" id="GAI64523.1"/>
    </source>
</evidence>
<organism evidence="1">
    <name type="scientific">marine sediment metagenome</name>
    <dbReference type="NCBI Taxonomy" id="412755"/>
    <lineage>
        <taxon>unclassified sequences</taxon>
        <taxon>metagenomes</taxon>
        <taxon>ecological metagenomes</taxon>
    </lineage>
</organism>
<reference evidence="1" key="1">
    <citation type="journal article" date="2014" name="Front. Microbiol.">
        <title>High frequency of phylogenetically diverse reductive dehalogenase-homologous genes in deep subseafloor sedimentary metagenomes.</title>
        <authorList>
            <person name="Kawai M."/>
            <person name="Futagami T."/>
            <person name="Toyoda A."/>
            <person name="Takaki Y."/>
            <person name="Nishi S."/>
            <person name="Hori S."/>
            <person name="Arai W."/>
            <person name="Tsubouchi T."/>
            <person name="Morono Y."/>
            <person name="Uchiyama I."/>
            <person name="Ito T."/>
            <person name="Fujiyama A."/>
            <person name="Inagaki F."/>
            <person name="Takami H."/>
        </authorList>
    </citation>
    <scope>NUCLEOTIDE SEQUENCE</scope>
    <source>
        <strain evidence="1">Expedition CK06-06</strain>
    </source>
</reference>
<gene>
    <name evidence="1" type="ORF">S06H3_66164</name>
</gene>
<sequence>NPSNVWMKIGSFVTSTGTQTDAECKAEDGTWNPSWDHKCTGMNNELNDLDNQIYYDLSVCIDADKSGICD</sequence>
<name>X1Q8I4_9ZZZZ</name>
<dbReference type="AlphaFoldDB" id="X1Q8I4"/>
<feature type="non-terminal residue" evidence="1">
    <location>
        <position position="1"/>
    </location>
</feature>
<proteinExistence type="predicted"/>
<protein>
    <submittedName>
        <fullName evidence="1">Uncharacterized protein</fullName>
    </submittedName>
</protein>
<dbReference type="EMBL" id="BARV01044930">
    <property type="protein sequence ID" value="GAI64523.1"/>
    <property type="molecule type" value="Genomic_DNA"/>
</dbReference>
<feature type="non-terminal residue" evidence="1">
    <location>
        <position position="70"/>
    </location>
</feature>
<accession>X1Q8I4</accession>
<comment type="caution">
    <text evidence="1">The sequence shown here is derived from an EMBL/GenBank/DDBJ whole genome shotgun (WGS) entry which is preliminary data.</text>
</comment>